<keyword evidence="2" id="KW-1185">Reference proteome</keyword>
<evidence type="ECO:0000313" key="1">
    <source>
        <dbReference type="EMBL" id="KAF1829971.1"/>
    </source>
</evidence>
<sequence length="84" mass="9431">MDRASQVLAQSLLNNVPRTYAARAEQGDEKAQSQQYLTPNEEKAVVRFLLLMSSLGKPVRIKFVPFLAFSVARQRCAANRPIKP</sequence>
<evidence type="ECO:0000313" key="2">
    <source>
        <dbReference type="Proteomes" id="UP000800040"/>
    </source>
</evidence>
<organism evidence="1 2">
    <name type="scientific">Decorospora gaudefroyi</name>
    <dbReference type="NCBI Taxonomy" id="184978"/>
    <lineage>
        <taxon>Eukaryota</taxon>
        <taxon>Fungi</taxon>
        <taxon>Dikarya</taxon>
        <taxon>Ascomycota</taxon>
        <taxon>Pezizomycotina</taxon>
        <taxon>Dothideomycetes</taxon>
        <taxon>Pleosporomycetidae</taxon>
        <taxon>Pleosporales</taxon>
        <taxon>Pleosporineae</taxon>
        <taxon>Pleosporaceae</taxon>
        <taxon>Decorospora</taxon>
    </lineage>
</organism>
<dbReference type="OrthoDB" id="3785770at2759"/>
<dbReference type="EMBL" id="ML975416">
    <property type="protein sequence ID" value="KAF1829971.1"/>
    <property type="molecule type" value="Genomic_DNA"/>
</dbReference>
<dbReference type="Proteomes" id="UP000800040">
    <property type="component" value="Unassembled WGS sequence"/>
</dbReference>
<proteinExistence type="predicted"/>
<reference evidence="1" key="1">
    <citation type="submission" date="2020-01" db="EMBL/GenBank/DDBJ databases">
        <authorList>
            <consortium name="DOE Joint Genome Institute"/>
            <person name="Haridas S."/>
            <person name="Albert R."/>
            <person name="Binder M."/>
            <person name="Bloem J."/>
            <person name="Labutti K."/>
            <person name="Salamov A."/>
            <person name="Andreopoulos B."/>
            <person name="Baker S.E."/>
            <person name="Barry K."/>
            <person name="Bills G."/>
            <person name="Bluhm B.H."/>
            <person name="Cannon C."/>
            <person name="Castanera R."/>
            <person name="Culley D.E."/>
            <person name="Daum C."/>
            <person name="Ezra D."/>
            <person name="Gonzalez J.B."/>
            <person name="Henrissat B."/>
            <person name="Kuo A."/>
            <person name="Liang C."/>
            <person name="Lipzen A."/>
            <person name="Lutzoni F."/>
            <person name="Magnuson J."/>
            <person name="Mondo S."/>
            <person name="Nolan M."/>
            <person name="Ohm R."/>
            <person name="Pangilinan J."/>
            <person name="Park H.-J."/>
            <person name="Ramirez L."/>
            <person name="Alfaro M."/>
            <person name="Sun H."/>
            <person name="Tritt A."/>
            <person name="Yoshinaga Y."/>
            <person name="Zwiers L.-H."/>
            <person name="Turgeon B.G."/>
            <person name="Goodwin S.B."/>
            <person name="Spatafora J.W."/>
            <person name="Crous P.W."/>
            <person name="Grigoriev I.V."/>
        </authorList>
    </citation>
    <scope>NUCLEOTIDE SEQUENCE</scope>
    <source>
        <strain evidence="1">P77</strain>
    </source>
</reference>
<name>A0A6A5K003_9PLEO</name>
<accession>A0A6A5K003</accession>
<protein>
    <submittedName>
        <fullName evidence="1">Uncharacterized protein</fullName>
    </submittedName>
</protein>
<dbReference type="AlphaFoldDB" id="A0A6A5K003"/>
<gene>
    <name evidence="1" type="ORF">BDW02DRAFT_610026</name>
</gene>